<name>A0A921U651_SORBI</name>
<evidence type="ECO:0000313" key="3">
    <source>
        <dbReference type="EMBL" id="KAG0519778.1"/>
    </source>
</evidence>
<reference evidence="3" key="2">
    <citation type="submission" date="2020-10" db="EMBL/GenBank/DDBJ databases">
        <authorList>
            <person name="Cooper E.A."/>
            <person name="Brenton Z.W."/>
            <person name="Flinn B.S."/>
            <person name="Jenkins J."/>
            <person name="Shu S."/>
            <person name="Flowers D."/>
            <person name="Luo F."/>
            <person name="Wang Y."/>
            <person name="Xia P."/>
            <person name="Barry K."/>
            <person name="Daum C."/>
            <person name="Lipzen A."/>
            <person name="Yoshinaga Y."/>
            <person name="Schmutz J."/>
            <person name="Saski C."/>
            <person name="Vermerris W."/>
            <person name="Kresovich S."/>
        </authorList>
    </citation>
    <scope>NUCLEOTIDE SEQUENCE</scope>
</reference>
<dbReference type="EMBL" id="CM027687">
    <property type="protein sequence ID" value="KAG0519778.1"/>
    <property type="molecule type" value="Genomic_DNA"/>
</dbReference>
<evidence type="ECO:0000259" key="2">
    <source>
        <dbReference type="Pfam" id="PF13968"/>
    </source>
</evidence>
<dbReference type="AlphaFoldDB" id="A0A921U651"/>
<protein>
    <recommendedName>
        <fullName evidence="2">DUF4220 domain-containing protein</fullName>
    </recommendedName>
</protein>
<organism evidence="3 4">
    <name type="scientific">Sorghum bicolor</name>
    <name type="common">Sorghum</name>
    <name type="synonym">Sorghum vulgare</name>
    <dbReference type="NCBI Taxonomy" id="4558"/>
    <lineage>
        <taxon>Eukaryota</taxon>
        <taxon>Viridiplantae</taxon>
        <taxon>Streptophyta</taxon>
        <taxon>Embryophyta</taxon>
        <taxon>Tracheophyta</taxon>
        <taxon>Spermatophyta</taxon>
        <taxon>Magnoliopsida</taxon>
        <taxon>Liliopsida</taxon>
        <taxon>Poales</taxon>
        <taxon>Poaceae</taxon>
        <taxon>PACMAD clade</taxon>
        <taxon>Panicoideae</taxon>
        <taxon>Andropogonodae</taxon>
        <taxon>Andropogoneae</taxon>
        <taxon>Sorghinae</taxon>
        <taxon>Sorghum</taxon>
    </lineage>
</organism>
<sequence length="334" mass="37796">MGGLTSAVHWRGRSRRCKRVIPGWIRFVMWLAYLGGDAIAIYALATLFNRHKDHRDHDHDRRRGSRSMLEVMWAPILLLHLGGNDGITAYNIQDNELWSRHLLTAVSQVTVAIYVFWKSWPAGGDKRLLQASILLFIIGVFKCFTKPWALKRASITSLVDSPDAKRAAKQGKADDEMDLNSLDKYVKQAKAFVQEQKNKGNEQAHISERACVQNGDPSPTQQAKQDKDEIDPFEEHVKRESDFVAGKQKDEVGGSAHVEEDIKPTGGRTIGWILRGETLQLFVDLSSSDRGCRLSIFKYFWGLSQEKAETTDTRKSKQEDKADTTYGYVRRGAC</sequence>
<proteinExistence type="predicted"/>
<reference evidence="3" key="1">
    <citation type="journal article" date="2019" name="BMC Genomics">
        <title>A new reference genome for Sorghum bicolor reveals high levels of sequence similarity between sweet and grain genotypes: implications for the genetics of sugar metabolism.</title>
        <authorList>
            <person name="Cooper E.A."/>
            <person name="Brenton Z.W."/>
            <person name="Flinn B.S."/>
            <person name="Jenkins J."/>
            <person name="Shu S."/>
            <person name="Flowers D."/>
            <person name="Luo F."/>
            <person name="Wang Y."/>
            <person name="Xia P."/>
            <person name="Barry K."/>
            <person name="Daum C."/>
            <person name="Lipzen A."/>
            <person name="Yoshinaga Y."/>
            <person name="Schmutz J."/>
            <person name="Saski C."/>
            <person name="Vermerris W."/>
            <person name="Kresovich S."/>
        </authorList>
    </citation>
    <scope>NUCLEOTIDE SEQUENCE</scope>
</reference>
<accession>A0A921U651</accession>
<feature type="domain" description="DUF4220" evidence="2">
    <location>
        <begin position="30"/>
        <end position="202"/>
    </location>
</feature>
<dbReference type="Pfam" id="PF13968">
    <property type="entry name" value="DUF4220"/>
    <property type="match status" value="1"/>
</dbReference>
<keyword evidence="1" id="KW-0812">Transmembrane</keyword>
<comment type="caution">
    <text evidence="3">The sequence shown here is derived from an EMBL/GenBank/DDBJ whole genome shotgun (WGS) entry which is preliminary data.</text>
</comment>
<feature type="transmembrane region" description="Helical" evidence="1">
    <location>
        <begin position="27"/>
        <end position="48"/>
    </location>
</feature>
<keyword evidence="1" id="KW-1133">Transmembrane helix</keyword>
<dbReference type="PANTHER" id="PTHR31325">
    <property type="entry name" value="OS01G0798800 PROTEIN-RELATED"/>
    <property type="match status" value="1"/>
</dbReference>
<evidence type="ECO:0000256" key="1">
    <source>
        <dbReference type="SAM" id="Phobius"/>
    </source>
</evidence>
<dbReference type="InterPro" id="IPR025315">
    <property type="entry name" value="DUF4220"/>
</dbReference>
<dbReference type="Proteomes" id="UP000807115">
    <property type="component" value="Chromosome 8"/>
</dbReference>
<evidence type="ECO:0000313" key="4">
    <source>
        <dbReference type="Proteomes" id="UP000807115"/>
    </source>
</evidence>
<keyword evidence="1" id="KW-0472">Membrane</keyword>
<gene>
    <name evidence="3" type="ORF">BDA96_08G016100</name>
</gene>